<protein>
    <submittedName>
        <fullName evidence="2">ATP-dependent helicase</fullName>
    </submittedName>
</protein>
<dbReference type="GO" id="GO:0005829">
    <property type="term" value="C:cytosol"/>
    <property type="evidence" value="ECO:0007669"/>
    <property type="project" value="TreeGrafter"/>
</dbReference>
<dbReference type="Pfam" id="PF13245">
    <property type="entry name" value="AAA_19"/>
    <property type="match status" value="1"/>
</dbReference>
<accession>A0A9X4ILN1</accession>
<dbReference type="EMBL" id="JAIWJY010000004">
    <property type="protein sequence ID" value="MDE1206738.1"/>
    <property type="molecule type" value="Genomic_DNA"/>
</dbReference>
<comment type="caution">
    <text evidence="2">The sequence shown here is derived from an EMBL/GenBank/DDBJ whole genome shotgun (WGS) entry which is preliminary data.</text>
</comment>
<gene>
    <name evidence="2" type="ORF">LCI24_07995</name>
</gene>
<dbReference type="SUPFAM" id="SSF52540">
    <property type="entry name" value="P-loop containing nucleoside triphosphate hydrolases"/>
    <property type="match status" value="1"/>
</dbReference>
<dbReference type="AlphaFoldDB" id="A0A9X4ILN1"/>
<evidence type="ECO:0000313" key="3">
    <source>
        <dbReference type="Proteomes" id="UP001149303"/>
    </source>
</evidence>
<proteinExistence type="predicted"/>
<dbReference type="GO" id="GO:0003677">
    <property type="term" value="F:DNA binding"/>
    <property type="evidence" value="ECO:0007669"/>
    <property type="project" value="InterPro"/>
</dbReference>
<evidence type="ECO:0000313" key="2">
    <source>
        <dbReference type="EMBL" id="MDE1206738.1"/>
    </source>
</evidence>
<keyword evidence="3" id="KW-1185">Reference proteome</keyword>
<dbReference type="GO" id="GO:0000725">
    <property type="term" value="P:recombinational repair"/>
    <property type="evidence" value="ECO:0007669"/>
    <property type="project" value="TreeGrafter"/>
</dbReference>
<dbReference type="InterPro" id="IPR027351">
    <property type="entry name" value="(+)RNA_virus_helicase_core_dom"/>
</dbReference>
<dbReference type="GO" id="GO:0005524">
    <property type="term" value="F:ATP binding"/>
    <property type="evidence" value="ECO:0007669"/>
    <property type="project" value="InterPro"/>
</dbReference>
<keyword evidence="2" id="KW-0378">Hydrolase</keyword>
<dbReference type="Proteomes" id="UP001149303">
    <property type="component" value="Unassembled WGS sequence"/>
</dbReference>
<evidence type="ECO:0000259" key="1">
    <source>
        <dbReference type="Pfam" id="PF01443"/>
    </source>
</evidence>
<dbReference type="PANTHER" id="PTHR11070:SF3">
    <property type="entry name" value="DNA 3'-5' HELICASE"/>
    <property type="match status" value="1"/>
</dbReference>
<dbReference type="RefSeq" id="WP_274639906.1">
    <property type="nucleotide sequence ID" value="NZ_JAIWJY010000004.1"/>
</dbReference>
<dbReference type="Gene3D" id="3.40.50.300">
    <property type="entry name" value="P-loop containing nucleotide triphosphate hydrolases"/>
    <property type="match status" value="2"/>
</dbReference>
<dbReference type="GO" id="GO:0043138">
    <property type="term" value="F:3'-5' DNA helicase activity"/>
    <property type="evidence" value="ECO:0007669"/>
    <property type="project" value="TreeGrafter"/>
</dbReference>
<feature type="domain" description="(+)RNA virus helicase C-terminal" evidence="1">
    <location>
        <begin position="459"/>
        <end position="524"/>
    </location>
</feature>
<keyword evidence="2" id="KW-0347">Helicase</keyword>
<dbReference type="Pfam" id="PF01443">
    <property type="entry name" value="Viral_helicase1"/>
    <property type="match status" value="1"/>
</dbReference>
<keyword evidence="2" id="KW-0067">ATP-binding</keyword>
<dbReference type="InterPro" id="IPR000212">
    <property type="entry name" value="DNA_helicase_UvrD/REP"/>
</dbReference>
<reference evidence="2" key="1">
    <citation type="submission" date="2021-09" db="EMBL/GenBank/DDBJ databases">
        <authorList>
            <person name="Smyrli M."/>
        </authorList>
    </citation>
    <scope>NUCLEOTIDE SEQUENCE</scope>
    <source>
        <strain evidence="2">LAR25</strain>
    </source>
</reference>
<dbReference type="InterPro" id="IPR027417">
    <property type="entry name" value="P-loop_NTPase"/>
</dbReference>
<organism evidence="2 3">
    <name type="scientific">Tenacibaculum larymnensis</name>
    <dbReference type="NCBI Taxonomy" id="2878201"/>
    <lineage>
        <taxon>Bacteria</taxon>
        <taxon>Pseudomonadati</taxon>
        <taxon>Bacteroidota</taxon>
        <taxon>Flavobacteriia</taxon>
        <taxon>Flavobacteriales</taxon>
        <taxon>Flavobacteriaceae</taxon>
        <taxon>Tenacibaculum</taxon>
    </lineage>
</organism>
<dbReference type="PANTHER" id="PTHR11070">
    <property type="entry name" value="UVRD / RECB / PCRA DNA HELICASE FAMILY MEMBER"/>
    <property type="match status" value="1"/>
</dbReference>
<keyword evidence="2" id="KW-0547">Nucleotide-binding</keyword>
<name>A0A9X4ILN1_9FLAO</name>
<sequence length="551" mass="64103">MEVLGQIKQLLDNKKSFLLEAGAGSGKTRTLIESIKYLIDTQSKSLFETNKGIACITYTNVAVDEINERIDNHPLVLASTIHEFLWHVIKSYQKELKIEVLKYNDEESRNPIDDLKNLLKTKTIEYSQYGRKFEEGRITHEDVIKFSSRIFNKYPKIGKIVTNKFPYIFIDEYQDTEEKTVKLLVDDLLTKNIGNITLGFFGDSMQKIYNQGIGKIEDKKIINVTKKDNYRCSQKVIDLLNAIRPELIQNAAGNNKKGSVSFLSCNNDLNNPKNYEKTISFLKNKGWEFERGKDGVLKTKILMLTHRGIANKLEYESLLSTYQILGRWGRDRLLNKEDIFASFILNKIEKLIEFFENKKYGEFIKLLGISGYKINKHDDKKIINDLVKNLIELRKNKSIEEVFNFVFDNNLLVKPIKMIEFIDKLEDEGNEVKKNFYESLMKLKYNEFIPFYNYIEELTPFSTKHSVKGTEFENVLVVIDDSSWNQYKFNDVFSNSTVNKNRFNRSKNLLYVCCSRAKDNLVILSLSNMDGTAMTTIKKWFNGNISYIETI</sequence>